<feature type="compositionally biased region" description="Basic residues" evidence="1">
    <location>
        <begin position="1"/>
        <end position="14"/>
    </location>
</feature>
<accession>A0A151I9S6</accession>
<feature type="region of interest" description="Disordered" evidence="1">
    <location>
        <begin position="1"/>
        <end position="21"/>
    </location>
</feature>
<organism evidence="2 3">
    <name type="scientific">Cyphomyrmex costatus</name>
    <dbReference type="NCBI Taxonomy" id="456900"/>
    <lineage>
        <taxon>Eukaryota</taxon>
        <taxon>Metazoa</taxon>
        <taxon>Ecdysozoa</taxon>
        <taxon>Arthropoda</taxon>
        <taxon>Hexapoda</taxon>
        <taxon>Insecta</taxon>
        <taxon>Pterygota</taxon>
        <taxon>Neoptera</taxon>
        <taxon>Endopterygota</taxon>
        <taxon>Hymenoptera</taxon>
        <taxon>Apocrita</taxon>
        <taxon>Aculeata</taxon>
        <taxon>Formicoidea</taxon>
        <taxon>Formicidae</taxon>
        <taxon>Myrmicinae</taxon>
        <taxon>Cyphomyrmex</taxon>
    </lineage>
</organism>
<keyword evidence="3" id="KW-1185">Reference proteome</keyword>
<protein>
    <submittedName>
        <fullName evidence="2">Uncharacterized protein</fullName>
    </submittedName>
</protein>
<evidence type="ECO:0000313" key="2">
    <source>
        <dbReference type="EMBL" id="KYM95813.1"/>
    </source>
</evidence>
<proteinExistence type="predicted"/>
<evidence type="ECO:0000256" key="1">
    <source>
        <dbReference type="SAM" id="MobiDB-lite"/>
    </source>
</evidence>
<evidence type="ECO:0000313" key="3">
    <source>
        <dbReference type="Proteomes" id="UP000078542"/>
    </source>
</evidence>
<feature type="compositionally biased region" description="Acidic residues" evidence="1">
    <location>
        <begin position="95"/>
        <end position="105"/>
    </location>
</feature>
<name>A0A151I9S6_9HYME</name>
<gene>
    <name evidence="2" type="ORF">ALC62_13540</name>
</gene>
<feature type="region of interest" description="Disordered" evidence="1">
    <location>
        <begin position="87"/>
        <end position="111"/>
    </location>
</feature>
<sequence length="124" mass="13778">MGKSSHKSRRRRRSLSGDRLADFENKTSRLINILSRREVRSPSGPSQASSSIILSSQENFGSRNESEPVTRSDLEAFLASLARQEGLTDPKLSEVEENVGEVDDTSSDHPKRVTINESFCNVLT</sequence>
<dbReference type="AlphaFoldDB" id="A0A151I9S6"/>
<dbReference type="Proteomes" id="UP000078542">
    <property type="component" value="Unassembled WGS sequence"/>
</dbReference>
<dbReference type="EMBL" id="KQ978269">
    <property type="protein sequence ID" value="KYM95813.1"/>
    <property type="molecule type" value="Genomic_DNA"/>
</dbReference>
<feature type="region of interest" description="Disordered" evidence="1">
    <location>
        <begin position="35"/>
        <end position="69"/>
    </location>
</feature>
<reference evidence="2 3" key="1">
    <citation type="submission" date="2016-03" db="EMBL/GenBank/DDBJ databases">
        <title>Cyphomyrmex costatus WGS genome.</title>
        <authorList>
            <person name="Nygaard S."/>
            <person name="Hu H."/>
            <person name="Boomsma J."/>
            <person name="Zhang G."/>
        </authorList>
    </citation>
    <scope>NUCLEOTIDE SEQUENCE [LARGE SCALE GENOMIC DNA]</scope>
    <source>
        <strain evidence="2">MS0001</strain>
        <tissue evidence="2">Whole body</tissue>
    </source>
</reference>
<feature type="compositionally biased region" description="Low complexity" evidence="1">
    <location>
        <begin position="41"/>
        <end position="57"/>
    </location>
</feature>